<dbReference type="Proteomes" id="UP000094819">
    <property type="component" value="Unassembled WGS sequence"/>
</dbReference>
<proteinExistence type="predicted"/>
<evidence type="ECO:0000313" key="2">
    <source>
        <dbReference type="EMBL" id="ODN96550.1"/>
    </source>
</evidence>
<accession>A0A1E3J6Q9</accession>
<dbReference type="RefSeq" id="XP_019031796.1">
    <property type="nucleotide sequence ID" value="XM_019176386.1"/>
</dbReference>
<sequence length="231" mass="25948">MPPSSSCVPKRSVPALVQEWVALRQTGAVRDFNQRYRQALEPLELEVDNPACLCVWEAGLKPELRERLLAEMRIQGHHHITVFDDTCALAEEIERSMAYISAAPLRHPPPLQPHLHLSAAYEAPTAQHSLPPSAEVPLAQALRLAWSNQGTRAAPSTRRPEAIPAPEWGARHKREWGDAPRPRHLSDLGRFVREAWELCPYCRDPDHQQNSCEKLKNKKCAHPGTSSLSPD</sequence>
<dbReference type="EMBL" id="AWGH01000011">
    <property type="protein sequence ID" value="ODN96550.1"/>
    <property type="molecule type" value="Genomic_DNA"/>
</dbReference>
<name>A0A1E3J6Q9_9TREE</name>
<protein>
    <submittedName>
        <fullName evidence="2">Uncharacterized protein</fullName>
    </submittedName>
</protein>
<evidence type="ECO:0000256" key="1">
    <source>
        <dbReference type="SAM" id="MobiDB-lite"/>
    </source>
</evidence>
<organism evidence="2 3">
    <name type="scientific">Cryptococcus wingfieldii CBS 7118</name>
    <dbReference type="NCBI Taxonomy" id="1295528"/>
    <lineage>
        <taxon>Eukaryota</taxon>
        <taxon>Fungi</taxon>
        <taxon>Dikarya</taxon>
        <taxon>Basidiomycota</taxon>
        <taxon>Agaricomycotina</taxon>
        <taxon>Tremellomycetes</taxon>
        <taxon>Tremellales</taxon>
        <taxon>Cryptococcaceae</taxon>
        <taxon>Cryptococcus</taxon>
    </lineage>
</organism>
<keyword evidence="3" id="KW-1185">Reference proteome</keyword>
<comment type="caution">
    <text evidence="2">The sequence shown here is derived from an EMBL/GenBank/DDBJ whole genome shotgun (WGS) entry which is preliminary data.</text>
</comment>
<dbReference type="GeneID" id="30193478"/>
<reference evidence="2 3" key="1">
    <citation type="submission" date="2016-06" db="EMBL/GenBank/DDBJ databases">
        <title>Evolution of pathogenesis and genome organization in the Tremellales.</title>
        <authorList>
            <person name="Cuomo C."/>
            <person name="Litvintseva A."/>
            <person name="Heitman J."/>
            <person name="Chen Y."/>
            <person name="Sun S."/>
            <person name="Springer D."/>
            <person name="Dromer F."/>
            <person name="Young S."/>
            <person name="Zeng Q."/>
            <person name="Chapman S."/>
            <person name="Gujja S."/>
            <person name="Saif S."/>
            <person name="Birren B."/>
        </authorList>
    </citation>
    <scope>NUCLEOTIDE SEQUENCE [LARGE SCALE GENOMIC DNA]</scope>
    <source>
        <strain evidence="2 3">CBS 7118</strain>
    </source>
</reference>
<dbReference type="AlphaFoldDB" id="A0A1E3J6Q9"/>
<gene>
    <name evidence="2" type="ORF">L198_04265</name>
</gene>
<feature type="region of interest" description="Disordered" evidence="1">
    <location>
        <begin position="149"/>
        <end position="177"/>
    </location>
</feature>
<evidence type="ECO:0000313" key="3">
    <source>
        <dbReference type="Proteomes" id="UP000094819"/>
    </source>
</evidence>